<keyword evidence="2" id="KW-0812">Transmembrane</keyword>
<feature type="transmembrane region" description="Helical" evidence="2">
    <location>
        <begin position="37"/>
        <end position="56"/>
    </location>
</feature>
<dbReference type="EMBL" id="JBHUMX010000010">
    <property type="protein sequence ID" value="MFD2628046.1"/>
    <property type="molecule type" value="Genomic_DNA"/>
</dbReference>
<dbReference type="Proteomes" id="UP001597451">
    <property type="component" value="Unassembled WGS sequence"/>
</dbReference>
<keyword evidence="2" id="KW-1133">Transmembrane helix</keyword>
<dbReference type="PANTHER" id="PTHR40027:SF1">
    <property type="entry name" value="CELL DIVISION PROTEIN DIVIC"/>
    <property type="match status" value="1"/>
</dbReference>
<dbReference type="InterPro" id="IPR007060">
    <property type="entry name" value="FtsL/DivIC"/>
</dbReference>
<evidence type="ECO:0000256" key="2">
    <source>
        <dbReference type="SAM" id="Phobius"/>
    </source>
</evidence>
<sequence>MSSSKETVTKLNSQYTQQYDVYIERQKRKKQRLVRRLVLFSIVVAIVIGGIAAYHIKQRTVHAEKAQQYEQLEQELSVLKEKEKDLKEEVNLLNDEEYVLEIARTNYFFSEKGELIFKIPEEDPSY</sequence>
<dbReference type="PANTHER" id="PTHR40027">
    <property type="entry name" value="CELL DIVISION PROTEIN DIVIC"/>
    <property type="match status" value="1"/>
</dbReference>
<reference evidence="4" key="1">
    <citation type="journal article" date="2019" name="Int. J. Syst. Evol. Microbiol.">
        <title>The Global Catalogue of Microorganisms (GCM) 10K type strain sequencing project: providing services to taxonomists for standard genome sequencing and annotation.</title>
        <authorList>
            <consortium name="The Broad Institute Genomics Platform"/>
            <consortium name="The Broad Institute Genome Sequencing Center for Infectious Disease"/>
            <person name="Wu L."/>
            <person name="Ma J."/>
        </authorList>
    </citation>
    <scope>NUCLEOTIDE SEQUENCE [LARGE SCALE GENOMIC DNA]</scope>
    <source>
        <strain evidence="4">TISTR 1858</strain>
    </source>
</reference>
<proteinExistence type="predicted"/>
<feature type="coiled-coil region" evidence="1">
    <location>
        <begin position="62"/>
        <end position="96"/>
    </location>
</feature>
<evidence type="ECO:0000256" key="1">
    <source>
        <dbReference type="SAM" id="Coils"/>
    </source>
</evidence>
<keyword evidence="4" id="KW-1185">Reference proteome</keyword>
<dbReference type="InterPro" id="IPR039076">
    <property type="entry name" value="DivIC"/>
</dbReference>
<evidence type="ECO:0000313" key="4">
    <source>
        <dbReference type="Proteomes" id="UP001597451"/>
    </source>
</evidence>
<accession>A0ABW5PXI5</accession>
<dbReference type="RefSeq" id="WP_379560730.1">
    <property type="nucleotide sequence ID" value="NZ_CP085256.1"/>
</dbReference>
<protein>
    <submittedName>
        <fullName evidence="3">Septum formation initiator family protein</fullName>
    </submittedName>
</protein>
<evidence type="ECO:0000313" key="3">
    <source>
        <dbReference type="EMBL" id="MFD2628046.1"/>
    </source>
</evidence>
<organism evidence="3 4">
    <name type="scientific">Oceanobacillus kapialis</name>
    <dbReference type="NCBI Taxonomy" id="481353"/>
    <lineage>
        <taxon>Bacteria</taxon>
        <taxon>Bacillati</taxon>
        <taxon>Bacillota</taxon>
        <taxon>Bacilli</taxon>
        <taxon>Bacillales</taxon>
        <taxon>Bacillaceae</taxon>
        <taxon>Oceanobacillus</taxon>
    </lineage>
</organism>
<gene>
    <name evidence="3" type="ORF">ACFSUN_04520</name>
</gene>
<keyword evidence="2" id="KW-0472">Membrane</keyword>
<dbReference type="Pfam" id="PF04977">
    <property type="entry name" value="DivIC"/>
    <property type="match status" value="1"/>
</dbReference>
<keyword evidence="1" id="KW-0175">Coiled coil</keyword>
<comment type="caution">
    <text evidence="3">The sequence shown here is derived from an EMBL/GenBank/DDBJ whole genome shotgun (WGS) entry which is preliminary data.</text>
</comment>
<name>A0ABW5PXI5_9BACI</name>